<accession>A0A7X9P365</accession>
<comment type="caution">
    <text evidence="1">The sequence shown here is derived from an EMBL/GenBank/DDBJ whole genome shotgun (WGS) entry which is preliminary data.</text>
</comment>
<dbReference type="EMBL" id="JABANE010000024">
    <property type="protein sequence ID" value="NME68495.1"/>
    <property type="molecule type" value="Genomic_DNA"/>
</dbReference>
<gene>
    <name evidence="1" type="ORF">HHU12_11040</name>
</gene>
<keyword evidence="2" id="KW-1185">Reference proteome</keyword>
<dbReference type="Proteomes" id="UP000576082">
    <property type="component" value="Unassembled WGS sequence"/>
</dbReference>
<reference evidence="1 2" key="1">
    <citation type="submission" date="2020-04" db="EMBL/GenBank/DDBJ databases">
        <title>Flammeovirga sp. SR4, a novel species isolated from seawater.</title>
        <authorList>
            <person name="Wang X."/>
        </authorList>
    </citation>
    <scope>NUCLEOTIDE SEQUENCE [LARGE SCALE GENOMIC DNA]</scope>
    <source>
        <strain evidence="1 2">ATCC 23126</strain>
    </source>
</reference>
<proteinExistence type="predicted"/>
<dbReference type="RefSeq" id="WP_169656798.1">
    <property type="nucleotide sequence ID" value="NZ_JABANE010000024.1"/>
</dbReference>
<dbReference type="AlphaFoldDB" id="A0A7X9P365"/>
<evidence type="ECO:0000313" key="1">
    <source>
        <dbReference type="EMBL" id="NME68495.1"/>
    </source>
</evidence>
<protein>
    <submittedName>
        <fullName evidence="1">Uncharacterized protein</fullName>
    </submittedName>
</protein>
<name>A0A7X9P365_9BACT</name>
<evidence type="ECO:0000313" key="2">
    <source>
        <dbReference type="Proteomes" id="UP000576082"/>
    </source>
</evidence>
<sequence>MHLLQAPKIKELPIYGSNRLGQHNGKGAIHQLASYKRIYEYANHLGNVLATTHDNGISFHFRITSHLV</sequence>
<organism evidence="1 2">
    <name type="scientific">Flammeovirga aprica JL-4</name>
    <dbReference type="NCBI Taxonomy" id="694437"/>
    <lineage>
        <taxon>Bacteria</taxon>
        <taxon>Pseudomonadati</taxon>
        <taxon>Bacteroidota</taxon>
        <taxon>Cytophagia</taxon>
        <taxon>Cytophagales</taxon>
        <taxon>Flammeovirgaceae</taxon>
        <taxon>Flammeovirga</taxon>
    </lineage>
</organism>